<comment type="caution">
    <text evidence="1">The sequence shown here is derived from an EMBL/GenBank/DDBJ whole genome shotgun (WGS) entry which is preliminary data.</text>
</comment>
<dbReference type="STRING" id="1618436.UV59_C0006G0006"/>
<name>A0A0G1CIC2_9BACT</name>
<dbReference type="AlphaFoldDB" id="A0A0G1CIC2"/>
<gene>
    <name evidence="1" type="ORF">UV59_C0006G0006</name>
</gene>
<dbReference type="Proteomes" id="UP000034543">
    <property type="component" value="Unassembled WGS sequence"/>
</dbReference>
<organism evidence="1 2">
    <name type="scientific">Candidatus Gottesmanbacteria bacterium GW2011_GWA1_43_11</name>
    <dbReference type="NCBI Taxonomy" id="1618436"/>
    <lineage>
        <taxon>Bacteria</taxon>
        <taxon>Candidatus Gottesmaniibacteriota</taxon>
    </lineage>
</organism>
<proteinExistence type="predicted"/>
<protein>
    <submittedName>
        <fullName evidence="1">Uncharacterized protein</fullName>
    </submittedName>
</protein>
<reference evidence="1 2" key="1">
    <citation type="journal article" date="2015" name="Nature">
        <title>rRNA introns, odd ribosomes, and small enigmatic genomes across a large radiation of phyla.</title>
        <authorList>
            <person name="Brown C.T."/>
            <person name="Hug L.A."/>
            <person name="Thomas B.C."/>
            <person name="Sharon I."/>
            <person name="Castelle C.J."/>
            <person name="Singh A."/>
            <person name="Wilkins M.J."/>
            <person name="Williams K.H."/>
            <person name="Banfield J.F."/>
        </authorList>
    </citation>
    <scope>NUCLEOTIDE SEQUENCE [LARGE SCALE GENOMIC DNA]</scope>
</reference>
<evidence type="ECO:0000313" key="2">
    <source>
        <dbReference type="Proteomes" id="UP000034543"/>
    </source>
</evidence>
<accession>A0A0G1CIC2</accession>
<evidence type="ECO:0000313" key="1">
    <source>
        <dbReference type="EMBL" id="KKS85550.1"/>
    </source>
</evidence>
<dbReference type="EMBL" id="LCFB01000006">
    <property type="protein sequence ID" value="KKS85550.1"/>
    <property type="molecule type" value="Genomic_DNA"/>
</dbReference>
<sequence length="67" mass="7502">MEPNKAPFAFIGMSDIGKEVSMGRIQMIIPKEWDYTTDALTTIFTALANDQAVLRKQIIDKDLQSAL</sequence>